<dbReference type="Gene3D" id="2.120.10.70">
    <property type="entry name" value="Fucose-specific lectin"/>
    <property type="match status" value="1"/>
</dbReference>
<protein>
    <submittedName>
        <fullName evidence="1">Uncharacterized protein</fullName>
    </submittedName>
</protein>
<accession>A0A4U0SJD5</accession>
<gene>
    <name evidence="1" type="ORF">FCI23_23095</name>
</gene>
<evidence type="ECO:0000313" key="2">
    <source>
        <dbReference type="Proteomes" id="UP000305778"/>
    </source>
</evidence>
<proteinExistence type="predicted"/>
<dbReference type="Proteomes" id="UP000305778">
    <property type="component" value="Unassembled WGS sequence"/>
</dbReference>
<dbReference type="EMBL" id="SUMC01000023">
    <property type="protein sequence ID" value="TKA09243.1"/>
    <property type="molecule type" value="Genomic_DNA"/>
</dbReference>
<name>A0A4U0SJD5_9ACTN</name>
<dbReference type="SUPFAM" id="SSF89372">
    <property type="entry name" value="Fucose-specific lectin"/>
    <property type="match status" value="1"/>
</dbReference>
<dbReference type="RefSeq" id="WP_136725850.1">
    <property type="nucleotide sequence ID" value="NZ_SUMC01000023.1"/>
</dbReference>
<dbReference type="OrthoDB" id="3377081at2"/>
<reference evidence="1 2" key="1">
    <citation type="submission" date="2019-04" db="EMBL/GenBank/DDBJ databases">
        <title>Streptomyces oryziradicis sp. nov., a novel actinomycete isolated from rhizosphere soil of rice (Oryza sativa L.).</title>
        <authorList>
            <person name="Li C."/>
        </authorList>
    </citation>
    <scope>NUCLEOTIDE SEQUENCE [LARGE SCALE GENOMIC DNA]</scope>
    <source>
        <strain evidence="1 2">NEAU-C40</strain>
    </source>
</reference>
<organism evidence="1 2">
    <name type="scientific">Actinacidiphila oryziradicis</name>
    <dbReference type="NCBI Taxonomy" id="2571141"/>
    <lineage>
        <taxon>Bacteria</taxon>
        <taxon>Bacillati</taxon>
        <taxon>Actinomycetota</taxon>
        <taxon>Actinomycetes</taxon>
        <taxon>Kitasatosporales</taxon>
        <taxon>Streptomycetaceae</taxon>
        <taxon>Actinacidiphila</taxon>
    </lineage>
</organism>
<evidence type="ECO:0000313" key="1">
    <source>
        <dbReference type="EMBL" id="TKA09243.1"/>
    </source>
</evidence>
<dbReference type="AlphaFoldDB" id="A0A4U0SJD5"/>
<comment type="caution">
    <text evidence="1">The sequence shown here is derived from an EMBL/GenBank/DDBJ whole genome shotgun (WGS) entry which is preliminary data.</text>
</comment>
<keyword evidence="2" id="KW-1185">Reference proteome</keyword>
<sequence length="258" mass="27165">MAQIRATKDPGIAVDFSHSDVEQIKDAAEPVPVIQEKVVKAAVIVPAAGPTMTEAASSIAEAIALRKEELVRTDGGHGVEVVFDVQALTLGDWDIIAVRPLPSTVPSVSMVETFSLVSSSPPTAAEAGEVLFVFAVAEDRRIVFNEVAADGGFTGWQEVPGGLLTRTAPAAATLGDEAVVFATSPEGRILVNRVAPDRSFSGWQEIPGELTVDAAPSATRQGEGLLLFARAPDARILFNQLASDGSFSGWQERSVRFA</sequence>